<keyword evidence="4" id="KW-1185">Reference proteome</keyword>
<dbReference type="STRING" id="252246.SAMN05421799_106103"/>
<proteinExistence type="predicted"/>
<dbReference type="GO" id="GO:0016874">
    <property type="term" value="F:ligase activity"/>
    <property type="evidence" value="ECO:0007669"/>
    <property type="project" value="UniProtKB-KW"/>
</dbReference>
<evidence type="ECO:0000256" key="1">
    <source>
        <dbReference type="PROSITE-ProRule" id="PRU00409"/>
    </source>
</evidence>
<dbReference type="InterPro" id="IPR026838">
    <property type="entry name" value="YheC/D"/>
</dbReference>
<accession>A0A1N7MTC0</accession>
<dbReference type="OrthoDB" id="7869153at2"/>
<dbReference type="GO" id="GO:0005524">
    <property type="term" value="F:ATP binding"/>
    <property type="evidence" value="ECO:0007669"/>
    <property type="project" value="UniProtKB-UniRule"/>
</dbReference>
<evidence type="ECO:0000313" key="4">
    <source>
        <dbReference type="Proteomes" id="UP000186156"/>
    </source>
</evidence>
<organism evidence="3 4">
    <name type="scientific">Alicyclobacillus vulcanalis</name>
    <dbReference type="NCBI Taxonomy" id="252246"/>
    <lineage>
        <taxon>Bacteria</taxon>
        <taxon>Bacillati</taxon>
        <taxon>Bacillota</taxon>
        <taxon>Bacilli</taxon>
        <taxon>Bacillales</taxon>
        <taxon>Alicyclobacillaceae</taxon>
        <taxon>Alicyclobacillus</taxon>
    </lineage>
</organism>
<name>A0A1N7MTC0_9BACL</name>
<dbReference type="Proteomes" id="UP000186156">
    <property type="component" value="Unassembled WGS sequence"/>
</dbReference>
<evidence type="ECO:0000313" key="3">
    <source>
        <dbReference type="EMBL" id="SIS89373.1"/>
    </source>
</evidence>
<dbReference type="Gene3D" id="3.30.470.20">
    <property type="entry name" value="ATP-grasp fold, B domain"/>
    <property type="match status" value="1"/>
</dbReference>
<dbReference type="AlphaFoldDB" id="A0A1N7MTC0"/>
<dbReference type="PROSITE" id="PS50975">
    <property type="entry name" value="ATP_GRASP"/>
    <property type="match status" value="1"/>
</dbReference>
<keyword evidence="3" id="KW-0436">Ligase</keyword>
<keyword evidence="1" id="KW-0067">ATP-binding</keyword>
<feature type="domain" description="ATP-grasp" evidence="2">
    <location>
        <begin position="123"/>
        <end position="351"/>
    </location>
</feature>
<dbReference type="EMBL" id="FTOO01000006">
    <property type="protein sequence ID" value="SIS89373.1"/>
    <property type="molecule type" value="Genomic_DNA"/>
</dbReference>
<dbReference type="InterPro" id="IPR011761">
    <property type="entry name" value="ATP-grasp"/>
</dbReference>
<protein>
    <submittedName>
        <fullName evidence="3">Glutathione synthase/RimK-type ligase, ATP-grasp superfamily</fullName>
    </submittedName>
</protein>
<dbReference type="Pfam" id="PF14398">
    <property type="entry name" value="ATPgrasp_YheCD"/>
    <property type="match status" value="1"/>
</dbReference>
<gene>
    <name evidence="3" type="ORF">SAMN05421799_106103</name>
</gene>
<reference evidence="4" key="1">
    <citation type="submission" date="2017-01" db="EMBL/GenBank/DDBJ databases">
        <authorList>
            <person name="Varghese N."/>
            <person name="Submissions S."/>
        </authorList>
    </citation>
    <scope>NUCLEOTIDE SEQUENCE [LARGE SCALE GENOMIC DNA]</scope>
    <source>
        <strain evidence="4">DSM 16176</strain>
    </source>
</reference>
<sequence>MEGEGLPASLTLYVDGPYRAARRFGEQTRMFEDLTELGRERGVDVRVLTPGDWSARRAHAFSGQRWITVPCAHPGVVLRRSGVFQRQPEIAARELVALRRRGLVHTLPRRSGHKWKLYTWLRKDARLKPHLPLTWFCATVDDLVALLQDQDDLYVKPVNGTQGQGIFRVRTHRGAIEVSTASGDAPASFVSLAAFRQAFSGGHWVPSVAQKTIPLARLGARPFDLRWLVCDGNRPHIVARVARLGPPGAVTTNIHTGSEPRAAAQVFADAFGSKRADDLVERMDEIALLVARRARERFGPYAELGVDLAASEDGHVFFLEFNPTPGRKMLRQLDPKLHRLSLEALLEYAIEVQQPRGG</sequence>
<evidence type="ECO:0000259" key="2">
    <source>
        <dbReference type="PROSITE" id="PS50975"/>
    </source>
</evidence>
<keyword evidence="1" id="KW-0547">Nucleotide-binding</keyword>
<dbReference type="GO" id="GO:0046872">
    <property type="term" value="F:metal ion binding"/>
    <property type="evidence" value="ECO:0007669"/>
    <property type="project" value="InterPro"/>
</dbReference>
<dbReference type="RefSeq" id="WP_076347017.1">
    <property type="nucleotide sequence ID" value="NZ_FTOO01000006.1"/>
</dbReference>
<dbReference type="SUPFAM" id="SSF56059">
    <property type="entry name" value="Glutathione synthetase ATP-binding domain-like"/>
    <property type="match status" value="1"/>
</dbReference>